<keyword evidence="4" id="KW-1185">Reference proteome</keyword>
<dbReference type="CDD" id="cd07012">
    <property type="entry name" value="PBP2_Bug_TTT"/>
    <property type="match status" value="1"/>
</dbReference>
<proteinExistence type="inferred from homology"/>
<reference evidence="3 4" key="1">
    <citation type="submission" date="2021-05" db="EMBL/GenBank/DDBJ databases">
        <title>Roseococcus sp. XZZS9, whole genome shotgun sequencing project.</title>
        <authorList>
            <person name="Zhao G."/>
            <person name="Shen L."/>
        </authorList>
    </citation>
    <scope>NUCLEOTIDE SEQUENCE [LARGE SCALE GENOMIC DNA]</scope>
    <source>
        <strain evidence="3 4">XZZS9</strain>
    </source>
</reference>
<accession>A0ABS5QG84</accession>
<evidence type="ECO:0000313" key="4">
    <source>
        <dbReference type="Proteomes" id="UP000766336"/>
    </source>
</evidence>
<dbReference type="InterPro" id="IPR042100">
    <property type="entry name" value="Bug_dom1"/>
</dbReference>
<dbReference type="InterPro" id="IPR005064">
    <property type="entry name" value="BUG"/>
</dbReference>
<feature type="signal peptide" evidence="2">
    <location>
        <begin position="1"/>
        <end position="20"/>
    </location>
</feature>
<dbReference type="Gene3D" id="3.40.190.150">
    <property type="entry name" value="Bordetella uptake gene, domain 1"/>
    <property type="match status" value="1"/>
</dbReference>
<keyword evidence="2" id="KW-0732">Signal</keyword>
<sequence>MHRRLLLGAAPAALATPALAQQGATIRLIVANSPGSGTDQTARLLAPILQERVGAHAVVIENRSGASGVIGADLVAKSRPDGNTLLVTAAIFSITATAPNLPYNVERDFSPVSLLTMLPTLLVVAPDFPARTFQEFVEYARARPGHVTYGSLGAASTQTLAGGLMKLRLGIELANVPYREAGTLLTELMSGQVNASFNNISSTLSAVQAGRLRPLAVALDERFPALPDVPTFRELGMPELQASSWVAVFAPRGTPAPLLTRYSTALREGLGRPDIRDRLLATGAVPVGSSPEELTTFIGSEVRSWGEVIRATGVRLD</sequence>
<dbReference type="RefSeq" id="WP_213670596.1">
    <property type="nucleotide sequence ID" value="NZ_JAHCDA010000002.1"/>
</dbReference>
<feature type="chain" id="PRO_5047133430" evidence="2">
    <location>
        <begin position="21"/>
        <end position="317"/>
    </location>
</feature>
<dbReference type="Proteomes" id="UP000766336">
    <property type="component" value="Unassembled WGS sequence"/>
</dbReference>
<dbReference type="EMBL" id="JAHCDA010000002">
    <property type="protein sequence ID" value="MBS7811955.1"/>
    <property type="molecule type" value="Genomic_DNA"/>
</dbReference>
<comment type="caution">
    <text evidence="3">The sequence shown here is derived from an EMBL/GenBank/DDBJ whole genome shotgun (WGS) entry which is preliminary data.</text>
</comment>
<evidence type="ECO:0000256" key="1">
    <source>
        <dbReference type="ARBA" id="ARBA00006987"/>
    </source>
</evidence>
<dbReference type="PANTHER" id="PTHR42928">
    <property type="entry name" value="TRICARBOXYLATE-BINDING PROTEIN"/>
    <property type="match status" value="1"/>
</dbReference>
<dbReference type="PIRSF" id="PIRSF017082">
    <property type="entry name" value="YflP"/>
    <property type="match status" value="1"/>
</dbReference>
<comment type="similarity">
    <text evidence="1">Belongs to the UPF0065 (bug) family.</text>
</comment>
<protein>
    <submittedName>
        <fullName evidence="3">Tripartite tricarboxylate transporter substrate binding protein</fullName>
    </submittedName>
</protein>
<dbReference type="SUPFAM" id="SSF53850">
    <property type="entry name" value="Periplasmic binding protein-like II"/>
    <property type="match status" value="1"/>
</dbReference>
<name>A0ABS5QG84_9PROT</name>
<gene>
    <name evidence="3" type="ORF">KHU32_13475</name>
</gene>
<dbReference type="PROSITE" id="PS00430">
    <property type="entry name" value="TONB_DEPENDENT_REC_1"/>
    <property type="match status" value="1"/>
</dbReference>
<dbReference type="InterPro" id="IPR010916">
    <property type="entry name" value="TonB_box_CS"/>
</dbReference>
<organism evidence="3 4">
    <name type="scientific">Roseococcus pinisoli</name>
    <dbReference type="NCBI Taxonomy" id="2835040"/>
    <lineage>
        <taxon>Bacteria</taxon>
        <taxon>Pseudomonadati</taxon>
        <taxon>Pseudomonadota</taxon>
        <taxon>Alphaproteobacteria</taxon>
        <taxon>Acetobacterales</taxon>
        <taxon>Roseomonadaceae</taxon>
        <taxon>Roseococcus</taxon>
    </lineage>
</organism>
<evidence type="ECO:0000313" key="3">
    <source>
        <dbReference type="EMBL" id="MBS7811955.1"/>
    </source>
</evidence>
<evidence type="ECO:0000256" key="2">
    <source>
        <dbReference type="SAM" id="SignalP"/>
    </source>
</evidence>
<dbReference type="Gene3D" id="3.40.190.10">
    <property type="entry name" value="Periplasmic binding protein-like II"/>
    <property type="match status" value="1"/>
</dbReference>
<dbReference type="PANTHER" id="PTHR42928:SF5">
    <property type="entry name" value="BLR1237 PROTEIN"/>
    <property type="match status" value="1"/>
</dbReference>
<dbReference type="Pfam" id="PF03401">
    <property type="entry name" value="TctC"/>
    <property type="match status" value="1"/>
</dbReference>